<feature type="transmembrane region" description="Helical" evidence="11">
    <location>
        <begin position="214"/>
        <end position="233"/>
    </location>
</feature>
<evidence type="ECO:0000313" key="15">
    <source>
        <dbReference type="Proteomes" id="UP000183940"/>
    </source>
</evidence>
<dbReference type="Gene3D" id="1.10.287.130">
    <property type="match status" value="1"/>
</dbReference>
<dbReference type="InterPro" id="IPR003661">
    <property type="entry name" value="HisK_dim/P_dom"/>
</dbReference>
<keyword evidence="10" id="KW-0175">Coiled coil</keyword>
<feature type="transmembrane region" description="Helical" evidence="11">
    <location>
        <begin position="20"/>
        <end position="42"/>
    </location>
</feature>
<accession>A0A1L9QNF8</accession>
<evidence type="ECO:0000259" key="12">
    <source>
        <dbReference type="PROSITE" id="PS50109"/>
    </source>
</evidence>
<dbReference type="SUPFAM" id="SSF47384">
    <property type="entry name" value="Homodimeric domain of signal transducing histidine kinase"/>
    <property type="match status" value="1"/>
</dbReference>
<dbReference type="CDD" id="cd00082">
    <property type="entry name" value="HisKA"/>
    <property type="match status" value="1"/>
</dbReference>
<dbReference type="SMART" id="SM00388">
    <property type="entry name" value="HisKA"/>
    <property type="match status" value="1"/>
</dbReference>
<comment type="catalytic activity">
    <reaction evidence="1">
        <text>ATP + protein L-histidine = ADP + protein N-phospho-L-histidine.</text>
        <dbReference type="EC" id="2.7.13.3"/>
    </reaction>
</comment>
<dbReference type="Proteomes" id="UP000183940">
    <property type="component" value="Unassembled WGS sequence"/>
</dbReference>
<dbReference type="SUPFAM" id="SSF158472">
    <property type="entry name" value="HAMP domain-like"/>
    <property type="match status" value="1"/>
</dbReference>
<proteinExistence type="predicted"/>
<dbReference type="InterPro" id="IPR003660">
    <property type="entry name" value="HAMP_dom"/>
</dbReference>
<dbReference type="Gene3D" id="3.30.565.10">
    <property type="entry name" value="Histidine kinase-like ATPase, C-terminal domain"/>
    <property type="match status" value="1"/>
</dbReference>
<dbReference type="GO" id="GO:0000155">
    <property type="term" value="F:phosphorelay sensor kinase activity"/>
    <property type="evidence" value="ECO:0007669"/>
    <property type="project" value="InterPro"/>
</dbReference>
<evidence type="ECO:0000256" key="10">
    <source>
        <dbReference type="SAM" id="Coils"/>
    </source>
</evidence>
<reference evidence="14" key="1">
    <citation type="submission" date="2016-10" db="EMBL/GenBank/DDBJ databases">
        <title>CRISPR-Cas defence system in Roseofilum reptotaenium: evidence of a bacteriophage-cyanobacterium arms race in the coral black band disease.</title>
        <authorList>
            <person name="Buerger P."/>
            <person name="Wood-Charlson E.M."/>
            <person name="Weynberg K.D."/>
            <person name="Willis B."/>
            <person name="Van Oppen M.J."/>
        </authorList>
    </citation>
    <scope>NUCLEOTIDE SEQUENCE [LARGE SCALE GENOMIC DNA]</scope>
    <source>
        <strain evidence="14">AO1-A</strain>
    </source>
</reference>
<evidence type="ECO:0000256" key="11">
    <source>
        <dbReference type="SAM" id="Phobius"/>
    </source>
</evidence>
<evidence type="ECO:0000313" key="14">
    <source>
        <dbReference type="EMBL" id="OJJ24205.1"/>
    </source>
</evidence>
<dbReference type="PRINTS" id="PR00344">
    <property type="entry name" value="BCTRLSENSOR"/>
</dbReference>
<dbReference type="Gene3D" id="6.10.340.10">
    <property type="match status" value="1"/>
</dbReference>
<dbReference type="EC" id="2.7.13.3" evidence="3"/>
<dbReference type="PROSITE" id="PS50885">
    <property type="entry name" value="HAMP"/>
    <property type="match status" value="1"/>
</dbReference>
<comment type="subcellular location">
    <subcellularLocation>
        <location evidence="2">Membrane</location>
    </subcellularLocation>
</comment>
<dbReference type="PANTHER" id="PTHR43065:SF10">
    <property type="entry name" value="PEROXIDE STRESS-ACTIVATED HISTIDINE KINASE MAK3"/>
    <property type="match status" value="1"/>
</dbReference>
<evidence type="ECO:0000256" key="3">
    <source>
        <dbReference type="ARBA" id="ARBA00012438"/>
    </source>
</evidence>
<evidence type="ECO:0000256" key="2">
    <source>
        <dbReference type="ARBA" id="ARBA00004370"/>
    </source>
</evidence>
<dbReference type="EMBL" id="MLAW01000035">
    <property type="protein sequence ID" value="OJJ24205.1"/>
    <property type="molecule type" value="Genomic_DNA"/>
</dbReference>
<gene>
    <name evidence="14" type="ORF">BI308_17710</name>
</gene>
<feature type="domain" description="Histidine kinase" evidence="12">
    <location>
        <begin position="338"/>
        <end position="581"/>
    </location>
</feature>
<evidence type="ECO:0000256" key="5">
    <source>
        <dbReference type="ARBA" id="ARBA00022679"/>
    </source>
</evidence>
<evidence type="ECO:0000256" key="8">
    <source>
        <dbReference type="ARBA" id="ARBA00022840"/>
    </source>
</evidence>
<dbReference type="CDD" id="cd06225">
    <property type="entry name" value="HAMP"/>
    <property type="match status" value="1"/>
</dbReference>
<keyword evidence="8" id="KW-0067">ATP-binding</keyword>
<keyword evidence="11" id="KW-1133">Transmembrane helix</keyword>
<dbReference type="Pfam" id="PF02518">
    <property type="entry name" value="HATPase_c"/>
    <property type="match status" value="1"/>
</dbReference>
<dbReference type="SMART" id="SM00387">
    <property type="entry name" value="HATPase_c"/>
    <property type="match status" value="1"/>
</dbReference>
<evidence type="ECO:0000256" key="7">
    <source>
        <dbReference type="ARBA" id="ARBA00022777"/>
    </source>
</evidence>
<keyword evidence="15" id="KW-1185">Reference proteome</keyword>
<feature type="domain" description="HAMP" evidence="13">
    <location>
        <begin position="236"/>
        <end position="289"/>
    </location>
</feature>
<dbReference type="GO" id="GO:0016020">
    <property type="term" value="C:membrane"/>
    <property type="evidence" value="ECO:0007669"/>
    <property type="project" value="UniProtKB-SubCell"/>
</dbReference>
<dbReference type="InterPro" id="IPR036890">
    <property type="entry name" value="HATPase_C_sf"/>
</dbReference>
<evidence type="ECO:0000256" key="1">
    <source>
        <dbReference type="ARBA" id="ARBA00000085"/>
    </source>
</evidence>
<evidence type="ECO:0000256" key="9">
    <source>
        <dbReference type="ARBA" id="ARBA00023012"/>
    </source>
</evidence>
<dbReference type="Pfam" id="PF00672">
    <property type="entry name" value="HAMP"/>
    <property type="match status" value="1"/>
</dbReference>
<dbReference type="PANTHER" id="PTHR43065">
    <property type="entry name" value="SENSOR HISTIDINE KINASE"/>
    <property type="match status" value="1"/>
</dbReference>
<keyword evidence="4" id="KW-0597">Phosphoprotein</keyword>
<keyword evidence="6" id="KW-0547">Nucleotide-binding</keyword>
<dbReference type="SUPFAM" id="SSF55874">
    <property type="entry name" value="ATPase domain of HSP90 chaperone/DNA topoisomerase II/histidine kinase"/>
    <property type="match status" value="1"/>
</dbReference>
<evidence type="ECO:0000256" key="6">
    <source>
        <dbReference type="ARBA" id="ARBA00022741"/>
    </source>
</evidence>
<organism evidence="14 15">
    <name type="scientific">Roseofilum reptotaenium AO1-A</name>
    <dbReference type="NCBI Taxonomy" id="1925591"/>
    <lineage>
        <taxon>Bacteria</taxon>
        <taxon>Bacillati</taxon>
        <taxon>Cyanobacteriota</taxon>
        <taxon>Cyanophyceae</taxon>
        <taxon>Desertifilales</taxon>
        <taxon>Desertifilaceae</taxon>
        <taxon>Roseofilum</taxon>
    </lineage>
</organism>
<keyword evidence="7" id="KW-0418">Kinase</keyword>
<keyword evidence="11" id="KW-0472">Membrane</keyword>
<dbReference type="STRING" id="1925591.BI308_17710"/>
<dbReference type="AlphaFoldDB" id="A0A1L9QNF8"/>
<dbReference type="PROSITE" id="PS50109">
    <property type="entry name" value="HIS_KIN"/>
    <property type="match status" value="1"/>
</dbReference>
<dbReference type="GO" id="GO:0005524">
    <property type="term" value="F:ATP binding"/>
    <property type="evidence" value="ECO:0007669"/>
    <property type="project" value="UniProtKB-KW"/>
</dbReference>
<keyword evidence="9" id="KW-0902">Two-component regulatory system</keyword>
<dbReference type="InterPro" id="IPR005467">
    <property type="entry name" value="His_kinase_dom"/>
</dbReference>
<keyword evidence="5" id="KW-0808">Transferase</keyword>
<name>A0A1L9QNF8_9CYAN</name>
<sequence length="584" mass="66382">MKQWLTHWQVSSIFKKIGYTNLLVVSISISGTFIGFLIGDYYEEQAQKSLTKAIQQEELLHDLETYIFKIQAHPYKLISTVEEALWFSYKIQQFEEDIDYIEGLVRELNQLGDLSGSAAQSIDRFCEQAQIVIDNYAERFAEILPQVDPLRLSPDKRGNAQQQVLLAVLEKESQEIDIQFERLSNQLNKLLQISEDDQEKASLQTKQAKKIRKVVIFVSLTVSTSMAFVLAFYTGRKIARPIELVTQTAQKVTADSNYDLEAPVLTNDEVGILANAFNQLIQKVKKQLYELSEAQSFLENRVEERTHELKETLDALKDTQTQLIQTEKMSSLGEMVAGIAHEINNPVSFIYGNISHAQEYLDNFLDLLSLYQELYPDVRTEITEKMEEIDFEYIQSDFSKILDSMRMGTCRIKNIVSSLRNFSRLDESEVKDVNLHEGLDSTLIILGNKLKLGVEIITAYGELPDITCYPSQLNQVFLNLIVNAIDALLSSEVEPKQITISTDKINPDRIQVKIQDNGPGIPEEIRNKIFNPFFTTKPIGKGTGLGLAISYRIIEKHQGKIEVFSEIGKGTTFEITLPIELVQA</sequence>
<evidence type="ECO:0000259" key="13">
    <source>
        <dbReference type="PROSITE" id="PS50885"/>
    </source>
</evidence>
<dbReference type="SMART" id="SM00304">
    <property type="entry name" value="HAMP"/>
    <property type="match status" value="1"/>
</dbReference>
<comment type="caution">
    <text evidence="14">The sequence shown here is derived from an EMBL/GenBank/DDBJ whole genome shotgun (WGS) entry which is preliminary data.</text>
</comment>
<dbReference type="InterPro" id="IPR036097">
    <property type="entry name" value="HisK_dim/P_sf"/>
</dbReference>
<keyword evidence="11" id="KW-0812">Transmembrane</keyword>
<dbReference type="InterPro" id="IPR004358">
    <property type="entry name" value="Sig_transdc_His_kin-like_C"/>
</dbReference>
<evidence type="ECO:0000256" key="4">
    <source>
        <dbReference type="ARBA" id="ARBA00022553"/>
    </source>
</evidence>
<protein>
    <recommendedName>
        <fullName evidence="3">histidine kinase</fullName>
        <ecNumber evidence="3">2.7.13.3</ecNumber>
    </recommendedName>
</protein>
<dbReference type="InterPro" id="IPR003594">
    <property type="entry name" value="HATPase_dom"/>
</dbReference>
<feature type="coiled-coil region" evidence="10">
    <location>
        <begin position="166"/>
        <end position="200"/>
    </location>
</feature>